<sequence length="277" mass="30208">MPSSPVVLITAGSAGLGAVVAKTFAQEGYRVVINYNSNSERAESLVAQLSSQLPGQSAGDLDSVRYMAIRADLGSQADIRRLVKETYDAMGRIDVLFSNGGWSRFRDTTSIDDNVFEEDWDQAFNINVKSHLWVLHAAKTYLEQVEGSFIATSSIAGVRGMGSSLVIVQSHLPGSSIRRQLTICLKAYGVTKAAQLHMIKALAGMMGPKIRVNSVSPGLLQTDWAKRFTEEQKEAHREQTKLKRFVELEDVAAQVLLLARSRSMTGTNTIIDAGCSL</sequence>
<evidence type="ECO:0000256" key="2">
    <source>
        <dbReference type="ARBA" id="ARBA00022857"/>
    </source>
</evidence>
<gene>
    <name evidence="4" type="ORF">N7463_004969</name>
</gene>
<accession>A0A9W9XT59</accession>
<dbReference type="InterPro" id="IPR052178">
    <property type="entry name" value="Sec_Metab_Biosynth_SDR"/>
</dbReference>
<dbReference type="Pfam" id="PF00106">
    <property type="entry name" value="adh_short"/>
    <property type="match status" value="1"/>
</dbReference>
<evidence type="ECO:0000256" key="3">
    <source>
        <dbReference type="ARBA" id="ARBA00023002"/>
    </source>
</evidence>
<name>A0A9W9XT59_9EURO</name>
<evidence type="ECO:0000313" key="4">
    <source>
        <dbReference type="EMBL" id="KAJ5502095.1"/>
    </source>
</evidence>
<comment type="similarity">
    <text evidence="1">Belongs to the short-chain dehydrogenases/reductases (SDR) family.</text>
</comment>
<dbReference type="Pfam" id="PF13561">
    <property type="entry name" value="adh_short_C2"/>
    <property type="match status" value="1"/>
</dbReference>
<dbReference type="AlphaFoldDB" id="A0A9W9XT59"/>
<proteinExistence type="inferred from homology"/>
<protein>
    <submittedName>
        <fullName evidence="4">Short chain dehydrogenase reductase</fullName>
    </submittedName>
</protein>
<dbReference type="Gene3D" id="3.40.50.720">
    <property type="entry name" value="NAD(P)-binding Rossmann-like Domain"/>
    <property type="match status" value="1"/>
</dbReference>
<keyword evidence="3" id="KW-0560">Oxidoreductase</keyword>
<dbReference type="PANTHER" id="PTHR43618">
    <property type="entry name" value="7-ALPHA-HYDROXYSTEROID DEHYDROGENASE"/>
    <property type="match status" value="1"/>
</dbReference>
<reference evidence="4" key="2">
    <citation type="journal article" date="2023" name="IMA Fungus">
        <title>Comparative genomic study of the Penicillium genus elucidates a diverse pangenome and 15 lateral gene transfer events.</title>
        <authorList>
            <person name="Petersen C."/>
            <person name="Sorensen T."/>
            <person name="Nielsen M.R."/>
            <person name="Sondergaard T.E."/>
            <person name="Sorensen J.L."/>
            <person name="Fitzpatrick D.A."/>
            <person name="Frisvad J.C."/>
            <person name="Nielsen K.L."/>
        </authorList>
    </citation>
    <scope>NUCLEOTIDE SEQUENCE</scope>
    <source>
        <strain evidence="4">IBT 29495</strain>
    </source>
</reference>
<keyword evidence="2" id="KW-0521">NADP</keyword>
<comment type="caution">
    <text evidence="4">The sequence shown here is derived from an EMBL/GenBank/DDBJ whole genome shotgun (WGS) entry which is preliminary data.</text>
</comment>
<dbReference type="GO" id="GO:0016491">
    <property type="term" value="F:oxidoreductase activity"/>
    <property type="evidence" value="ECO:0007669"/>
    <property type="project" value="UniProtKB-KW"/>
</dbReference>
<dbReference type="CDD" id="cd05233">
    <property type="entry name" value="SDR_c"/>
    <property type="match status" value="1"/>
</dbReference>
<dbReference type="Proteomes" id="UP001149954">
    <property type="component" value="Unassembled WGS sequence"/>
</dbReference>
<reference evidence="4" key="1">
    <citation type="submission" date="2022-12" db="EMBL/GenBank/DDBJ databases">
        <authorList>
            <person name="Petersen C."/>
        </authorList>
    </citation>
    <scope>NUCLEOTIDE SEQUENCE</scope>
    <source>
        <strain evidence="4">IBT 29495</strain>
    </source>
</reference>
<dbReference type="InterPro" id="IPR002347">
    <property type="entry name" value="SDR_fam"/>
</dbReference>
<evidence type="ECO:0000256" key="1">
    <source>
        <dbReference type="ARBA" id="ARBA00006484"/>
    </source>
</evidence>
<dbReference type="SUPFAM" id="SSF51735">
    <property type="entry name" value="NAD(P)-binding Rossmann-fold domains"/>
    <property type="match status" value="1"/>
</dbReference>
<evidence type="ECO:0000313" key="5">
    <source>
        <dbReference type="Proteomes" id="UP001149954"/>
    </source>
</evidence>
<dbReference type="OrthoDB" id="37659at2759"/>
<dbReference type="InterPro" id="IPR036291">
    <property type="entry name" value="NAD(P)-bd_dom_sf"/>
</dbReference>
<organism evidence="4 5">
    <name type="scientific">Penicillium fimorum</name>
    <dbReference type="NCBI Taxonomy" id="1882269"/>
    <lineage>
        <taxon>Eukaryota</taxon>
        <taxon>Fungi</taxon>
        <taxon>Dikarya</taxon>
        <taxon>Ascomycota</taxon>
        <taxon>Pezizomycotina</taxon>
        <taxon>Eurotiomycetes</taxon>
        <taxon>Eurotiomycetidae</taxon>
        <taxon>Eurotiales</taxon>
        <taxon>Aspergillaceae</taxon>
        <taxon>Penicillium</taxon>
    </lineage>
</organism>
<dbReference type="PRINTS" id="PR00081">
    <property type="entry name" value="GDHRDH"/>
</dbReference>
<keyword evidence="5" id="KW-1185">Reference proteome</keyword>
<dbReference type="EMBL" id="JAPWDS010000003">
    <property type="protein sequence ID" value="KAJ5502095.1"/>
    <property type="molecule type" value="Genomic_DNA"/>
</dbReference>
<dbReference type="PANTHER" id="PTHR43618:SF13">
    <property type="entry name" value="CHAIN DEHYDROGENASE, PUTATIVE (AFU_ORTHOLOGUE AFUA_1G17650)-RELATED"/>
    <property type="match status" value="1"/>
</dbReference>